<dbReference type="Gene3D" id="3.40.190.10">
    <property type="entry name" value="Periplasmic binding protein-like II"/>
    <property type="match status" value="2"/>
</dbReference>
<gene>
    <name evidence="10" type="primary">pstS</name>
    <name evidence="10" type="ORF">FLP30_00005</name>
</gene>
<evidence type="ECO:0000313" key="10">
    <source>
        <dbReference type="EMBL" id="QEO18462.1"/>
    </source>
</evidence>
<accession>A0A5C1YU37</accession>
<evidence type="ECO:0000256" key="1">
    <source>
        <dbReference type="ARBA" id="ARBA00002841"/>
    </source>
</evidence>
<evidence type="ECO:0000256" key="2">
    <source>
        <dbReference type="ARBA" id="ARBA00008725"/>
    </source>
</evidence>
<dbReference type="SUPFAM" id="SSF53850">
    <property type="entry name" value="Periplasmic binding protein-like II"/>
    <property type="match status" value="1"/>
</dbReference>
<dbReference type="CDD" id="cd13565">
    <property type="entry name" value="PBP2_PstS"/>
    <property type="match status" value="1"/>
</dbReference>
<dbReference type="OrthoDB" id="9801510at2"/>
<evidence type="ECO:0000256" key="5">
    <source>
        <dbReference type="ARBA" id="ARBA00022448"/>
    </source>
</evidence>
<evidence type="ECO:0000256" key="6">
    <source>
        <dbReference type="ARBA" id="ARBA00022592"/>
    </source>
</evidence>
<dbReference type="Proteomes" id="UP000324536">
    <property type="component" value="Chromosome"/>
</dbReference>
<dbReference type="InterPro" id="IPR050962">
    <property type="entry name" value="Phosphate-bind_PstS"/>
</dbReference>
<dbReference type="GO" id="GO:0043190">
    <property type="term" value="C:ATP-binding cassette (ABC) transporter complex"/>
    <property type="evidence" value="ECO:0007669"/>
    <property type="project" value="InterPro"/>
</dbReference>
<feature type="domain" description="PBP" evidence="9">
    <location>
        <begin position="30"/>
        <end position="310"/>
    </location>
</feature>
<dbReference type="PANTHER" id="PTHR42996">
    <property type="entry name" value="PHOSPHATE-BINDING PROTEIN PSTS"/>
    <property type="match status" value="1"/>
</dbReference>
<dbReference type="AlphaFoldDB" id="A0A5C1YU37"/>
<name>A0A5C1YU37_9PROT</name>
<keyword evidence="11" id="KW-1185">Reference proteome</keyword>
<comment type="subunit">
    <text evidence="3 7">The complex is composed of two ATP-binding proteins (PstB), two transmembrane proteins (PstC and PstA) and a solute-binding protein (PstS).</text>
</comment>
<feature type="signal peptide" evidence="8">
    <location>
        <begin position="1"/>
        <end position="31"/>
    </location>
</feature>
<evidence type="ECO:0000256" key="8">
    <source>
        <dbReference type="SAM" id="SignalP"/>
    </source>
</evidence>
<sequence length="342" mass="35893">MAGMDVGVMKKACFVVLLCGATALSPHAVQATEVTGAGSSFAAPLYESWSAGSAKSIDVRVNYQTIGSGGGQNQVLAGTVDFGASDAPMAHDRLVAGHLVQFPTAIGGVVVAANVPGVPDGALRLTGPVLADIFAGTITDWNDPRIVALNPDLSLPAIPIVPLHRADASGTTYVFTDYLSQTSPQWKEGVGRSTSVAWPVGAGARGNDGIAIYVRNTDGSIGYLEYAYARRNHLPTVQLQNREGEFVKPSAENFAHAAENAHWDPQDMTASLCDTAGTGSWPIVTTTYVLMPAVSTDKNNGKGVRQFFQWGLTQGGAIAHTLDYVPLPASVRDDVLKRIATD</sequence>
<feature type="chain" id="PRO_5022993072" description="Phosphate-binding protein PstS" evidence="8">
    <location>
        <begin position="32"/>
        <end position="342"/>
    </location>
</feature>
<organism evidence="10 11">
    <name type="scientific">Acetobacter vaccinii</name>
    <dbReference type="NCBI Taxonomy" id="2592655"/>
    <lineage>
        <taxon>Bacteria</taxon>
        <taxon>Pseudomonadati</taxon>
        <taxon>Pseudomonadota</taxon>
        <taxon>Alphaproteobacteria</taxon>
        <taxon>Acetobacterales</taxon>
        <taxon>Acetobacteraceae</taxon>
        <taxon>Acetobacter</taxon>
    </lineage>
</organism>
<dbReference type="GO" id="GO:0042301">
    <property type="term" value="F:phosphate ion binding"/>
    <property type="evidence" value="ECO:0007669"/>
    <property type="project" value="InterPro"/>
</dbReference>
<keyword evidence="8" id="KW-0732">Signal</keyword>
<dbReference type="InterPro" id="IPR005673">
    <property type="entry name" value="ABC_phos-bd_PstS"/>
</dbReference>
<protein>
    <recommendedName>
        <fullName evidence="4 7">Phosphate-binding protein PstS</fullName>
    </recommendedName>
</protein>
<comment type="function">
    <text evidence="1 7">Part of the ABC transporter complex PstSACB involved in phosphate import.</text>
</comment>
<keyword evidence="6 7" id="KW-0592">Phosphate transport</keyword>
<keyword evidence="5 7" id="KW-0813">Transport</keyword>
<evidence type="ECO:0000259" key="9">
    <source>
        <dbReference type="Pfam" id="PF12849"/>
    </source>
</evidence>
<dbReference type="InterPro" id="IPR024370">
    <property type="entry name" value="PBP_domain"/>
</dbReference>
<evidence type="ECO:0000256" key="4">
    <source>
        <dbReference type="ARBA" id="ARBA00021889"/>
    </source>
</evidence>
<evidence type="ECO:0000256" key="3">
    <source>
        <dbReference type="ARBA" id="ARBA00011529"/>
    </source>
</evidence>
<dbReference type="Pfam" id="PF12849">
    <property type="entry name" value="PBP_like_2"/>
    <property type="match status" value="1"/>
</dbReference>
<comment type="similarity">
    <text evidence="2 7">Belongs to the PstS family.</text>
</comment>
<reference evidence="10 11" key="1">
    <citation type="submission" date="2019-09" db="EMBL/GenBank/DDBJ databases">
        <title>Genome sequencing of strain KACC 21233.</title>
        <authorList>
            <person name="Heo J."/>
            <person name="Kim S.-J."/>
            <person name="Kim J.-S."/>
            <person name="Hong S.-B."/>
            <person name="Kwon S.-W."/>
        </authorList>
    </citation>
    <scope>NUCLEOTIDE SEQUENCE [LARGE SCALE GENOMIC DNA]</scope>
    <source>
        <strain evidence="10 11">KACC 21233</strain>
    </source>
</reference>
<evidence type="ECO:0000313" key="11">
    <source>
        <dbReference type="Proteomes" id="UP000324536"/>
    </source>
</evidence>
<dbReference type="NCBIfam" id="TIGR00975">
    <property type="entry name" value="3a0107s03"/>
    <property type="match status" value="1"/>
</dbReference>
<proteinExistence type="inferred from homology"/>
<dbReference type="EMBL" id="CP043506">
    <property type="protein sequence ID" value="QEO18462.1"/>
    <property type="molecule type" value="Genomic_DNA"/>
</dbReference>
<dbReference type="PANTHER" id="PTHR42996:SF1">
    <property type="entry name" value="PHOSPHATE-BINDING PROTEIN PSTS"/>
    <property type="match status" value="1"/>
</dbReference>
<dbReference type="PIRSF" id="PIRSF002756">
    <property type="entry name" value="PstS"/>
    <property type="match status" value="1"/>
</dbReference>
<evidence type="ECO:0000256" key="7">
    <source>
        <dbReference type="PIRNR" id="PIRNR002756"/>
    </source>
</evidence>
<dbReference type="GO" id="GO:0035435">
    <property type="term" value="P:phosphate ion transmembrane transport"/>
    <property type="evidence" value="ECO:0007669"/>
    <property type="project" value="InterPro"/>
</dbReference>
<dbReference type="KEGG" id="acek:FLP30_00005"/>